<dbReference type="PANTHER" id="PTHR30346:SF28">
    <property type="entry name" value="HTH-TYPE TRANSCRIPTIONAL REGULATOR CYNR"/>
    <property type="match status" value="1"/>
</dbReference>
<accession>A0A411HJW7</accession>
<dbReference type="GO" id="GO:0003700">
    <property type="term" value="F:DNA-binding transcription factor activity"/>
    <property type="evidence" value="ECO:0007669"/>
    <property type="project" value="InterPro"/>
</dbReference>
<dbReference type="InterPro" id="IPR036390">
    <property type="entry name" value="WH_DNA-bd_sf"/>
</dbReference>
<comment type="similarity">
    <text evidence="1">Belongs to the LysR transcriptional regulatory family.</text>
</comment>
<dbReference type="Gene3D" id="1.10.10.10">
    <property type="entry name" value="Winged helix-like DNA-binding domain superfamily/Winged helix DNA-binding domain"/>
    <property type="match status" value="1"/>
</dbReference>
<dbReference type="InterPro" id="IPR036388">
    <property type="entry name" value="WH-like_DNA-bd_sf"/>
</dbReference>
<dbReference type="Proteomes" id="UP000291562">
    <property type="component" value="Chromosome"/>
</dbReference>
<dbReference type="PROSITE" id="PS50931">
    <property type="entry name" value="HTH_LYSR"/>
    <property type="match status" value="1"/>
</dbReference>
<keyword evidence="4" id="KW-0804">Transcription</keyword>
<sequence length="321" mass="35756">MFIPASRTSNIHSHREIMTRRIPPLSTEQIAAFVELARVGSLQAAAQSLHLSSEGLRGRILALESALGTSLYEKERGRRGNVELTASGKRFLQKAVRFLDQAHELTRLFEPRRETKEIQLIASHYLMTYVLVDVVREFRKNYPDYNLRLSTRAEAQVISMLLSESHCAIGACTPTDFPRSLQHHPWRNVGWCLVVPSAHRWANARSVSLAEIATEPLIVFERMSAGRLHVLETFFALGLEPTIHLEATSTPLILAMVDAGLGVALVPSPPSDAVIRGLDVTIVAVVEPIRPIETGIFLRTEWQDEPGVRALLDMILSFGSK</sequence>
<dbReference type="Pfam" id="PF03466">
    <property type="entry name" value="LysR_substrate"/>
    <property type="match status" value="1"/>
</dbReference>
<reference evidence="6 7" key="1">
    <citation type="submission" date="2019-01" db="EMBL/GenBank/DDBJ databases">
        <title>Pseudolysobacter antarctica gen. nov., sp. nov., isolated from Fildes Peninsula, Antarctica.</title>
        <authorList>
            <person name="Wei Z."/>
            <person name="Peng F."/>
        </authorList>
    </citation>
    <scope>NUCLEOTIDE SEQUENCE [LARGE SCALE GENOMIC DNA]</scope>
    <source>
        <strain evidence="6 7">AQ6-296</strain>
    </source>
</reference>
<dbReference type="GO" id="GO:0003677">
    <property type="term" value="F:DNA binding"/>
    <property type="evidence" value="ECO:0007669"/>
    <property type="project" value="UniProtKB-KW"/>
</dbReference>
<evidence type="ECO:0000313" key="6">
    <source>
        <dbReference type="EMBL" id="QBB70788.1"/>
    </source>
</evidence>
<dbReference type="GO" id="GO:0032993">
    <property type="term" value="C:protein-DNA complex"/>
    <property type="evidence" value="ECO:0007669"/>
    <property type="project" value="TreeGrafter"/>
</dbReference>
<keyword evidence="7" id="KW-1185">Reference proteome</keyword>
<dbReference type="KEGG" id="xbc:ELE36_10715"/>
<protein>
    <submittedName>
        <fullName evidence="6">LysR family transcriptional regulator</fullName>
    </submittedName>
</protein>
<dbReference type="Pfam" id="PF00126">
    <property type="entry name" value="HTH_1"/>
    <property type="match status" value="1"/>
</dbReference>
<evidence type="ECO:0000259" key="5">
    <source>
        <dbReference type="PROSITE" id="PS50931"/>
    </source>
</evidence>
<gene>
    <name evidence="6" type="ORF">ELE36_10715</name>
</gene>
<dbReference type="InterPro" id="IPR005119">
    <property type="entry name" value="LysR_subst-bd"/>
</dbReference>
<dbReference type="SUPFAM" id="SSF46785">
    <property type="entry name" value="Winged helix' DNA-binding domain"/>
    <property type="match status" value="1"/>
</dbReference>
<dbReference type="Gene3D" id="3.40.190.290">
    <property type="match status" value="1"/>
</dbReference>
<dbReference type="AlphaFoldDB" id="A0A411HJW7"/>
<dbReference type="PANTHER" id="PTHR30346">
    <property type="entry name" value="TRANSCRIPTIONAL DUAL REGULATOR HCAR-RELATED"/>
    <property type="match status" value="1"/>
</dbReference>
<proteinExistence type="inferred from homology"/>
<evidence type="ECO:0000256" key="1">
    <source>
        <dbReference type="ARBA" id="ARBA00009437"/>
    </source>
</evidence>
<name>A0A411HJW7_9GAMM</name>
<dbReference type="OrthoDB" id="9775392at2"/>
<keyword evidence="3" id="KW-0238">DNA-binding</keyword>
<evidence type="ECO:0000256" key="2">
    <source>
        <dbReference type="ARBA" id="ARBA00023015"/>
    </source>
</evidence>
<keyword evidence="2" id="KW-0805">Transcription regulation</keyword>
<evidence type="ECO:0000256" key="4">
    <source>
        <dbReference type="ARBA" id="ARBA00023163"/>
    </source>
</evidence>
<dbReference type="CDD" id="cd05466">
    <property type="entry name" value="PBP2_LTTR_substrate"/>
    <property type="match status" value="1"/>
</dbReference>
<dbReference type="InterPro" id="IPR000847">
    <property type="entry name" value="LysR_HTH_N"/>
</dbReference>
<dbReference type="EMBL" id="CP035704">
    <property type="protein sequence ID" value="QBB70788.1"/>
    <property type="molecule type" value="Genomic_DNA"/>
</dbReference>
<feature type="domain" description="HTH lysR-type" evidence="5">
    <location>
        <begin position="25"/>
        <end position="85"/>
    </location>
</feature>
<evidence type="ECO:0000256" key="3">
    <source>
        <dbReference type="ARBA" id="ARBA00023125"/>
    </source>
</evidence>
<dbReference type="SUPFAM" id="SSF53850">
    <property type="entry name" value="Periplasmic binding protein-like II"/>
    <property type="match status" value="1"/>
</dbReference>
<organism evidence="6 7">
    <name type="scientific">Pseudolysobacter antarcticus</name>
    <dbReference type="NCBI Taxonomy" id="2511995"/>
    <lineage>
        <taxon>Bacteria</taxon>
        <taxon>Pseudomonadati</taxon>
        <taxon>Pseudomonadota</taxon>
        <taxon>Gammaproteobacteria</taxon>
        <taxon>Lysobacterales</taxon>
        <taxon>Rhodanobacteraceae</taxon>
        <taxon>Pseudolysobacter</taxon>
    </lineage>
</organism>
<evidence type="ECO:0000313" key="7">
    <source>
        <dbReference type="Proteomes" id="UP000291562"/>
    </source>
</evidence>